<proteinExistence type="predicted"/>
<protein>
    <submittedName>
        <fullName evidence="2">Uncharacterized protein</fullName>
    </submittedName>
</protein>
<feature type="region of interest" description="Disordered" evidence="1">
    <location>
        <begin position="218"/>
        <end position="238"/>
    </location>
</feature>
<evidence type="ECO:0000313" key="4">
    <source>
        <dbReference type="Proteomes" id="UP000553632"/>
    </source>
</evidence>
<gene>
    <name evidence="2" type="ORF">FOZ62_004719</name>
    <name evidence="3" type="ORF">FOZ63_026326</name>
</gene>
<organism evidence="2 5">
    <name type="scientific">Perkinsus olseni</name>
    <name type="common">Perkinsus atlanticus</name>
    <dbReference type="NCBI Taxonomy" id="32597"/>
    <lineage>
        <taxon>Eukaryota</taxon>
        <taxon>Sar</taxon>
        <taxon>Alveolata</taxon>
        <taxon>Perkinsozoa</taxon>
        <taxon>Perkinsea</taxon>
        <taxon>Perkinsida</taxon>
        <taxon>Perkinsidae</taxon>
        <taxon>Perkinsus</taxon>
    </lineage>
</organism>
<dbReference type="AlphaFoldDB" id="A0A7J6QPQ0"/>
<dbReference type="EMBL" id="JABANM010028528">
    <property type="protein sequence ID" value="KAF4709576.1"/>
    <property type="molecule type" value="Genomic_DNA"/>
</dbReference>
<reference evidence="4 5" key="1">
    <citation type="submission" date="2020-04" db="EMBL/GenBank/DDBJ databases">
        <title>Perkinsus olseni comparative genomics.</title>
        <authorList>
            <person name="Bogema D.R."/>
        </authorList>
    </citation>
    <scope>NUCLEOTIDE SEQUENCE [LARGE SCALE GENOMIC DNA]</scope>
    <source>
        <strain evidence="2">ATCC PRA-205</strain>
        <strain evidence="3 4">ATCC PRA-207</strain>
    </source>
</reference>
<evidence type="ECO:0000313" key="2">
    <source>
        <dbReference type="EMBL" id="KAF4709576.1"/>
    </source>
</evidence>
<evidence type="ECO:0000256" key="1">
    <source>
        <dbReference type="SAM" id="MobiDB-lite"/>
    </source>
</evidence>
<dbReference type="Proteomes" id="UP000574390">
    <property type="component" value="Unassembled WGS sequence"/>
</dbReference>
<keyword evidence="4" id="KW-1185">Reference proteome</keyword>
<evidence type="ECO:0000313" key="5">
    <source>
        <dbReference type="Proteomes" id="UP000574390"/>
    </source>
</evidence>
<sequence length="288" mass="31198">TRGIQDGYWRVVEAVIHTKVQKQCPPIVTFLRHCEQLSAGEGSAEHHLIPAEDMILALQESGLFVGPLKNACEVFSARLSTTGSHLHSSVMDDDTAEKLCVSSEKVLENFGPLGVVKHSTPFLPVEGSSSALFVLLSCIAEVMTEMYRKNLETVREQWSVVMAGRATLPSEGSPMKVCVGDVLKALEGHTKKQESPDTLRKLAIEVYKHCEELASDLTQTANPSEIPPPNVERSAQGKRTSTITEDIFILSLMDCSVLLPDGISTLLHPAAVGPVKGSGAVSKRKSKQ</sequence>
<feature type="non-terminal residue" evidence="2">
    <location>
        <position position="1"/>
    </location>
</feature>
<accession>A0A7J6QPQ0</accession>
<name>A0A7J6QPQ0_PEROL</name>
<evidence type="ECO:0000313" key="3">
    <source>
        <dbReference type="EMBL" id="KAF4745305.1"/>
    </source>
</evidence>
<comment type="caution">
    <text evidence="2">The sequence shown here is derived from an EMBL/GenBank/DDBJ whole genome shotgun (WGS) entry which is preliminary data.</text>
</comment>
<dbReference type="EMBL" id="JABANO010010353">
    <property type="protein sequence ID" value="KAF4745305.1"/>
    <property type="molecule type" value="Genomic_DNA"/>
</dbReference>
<dbReference type="Proteomes" id="UP000553632">
    <property type="component" value="Unassembled WGS sequence"/>
</dbReference>